<dbReference type="SUPFAM" id="SSF56801">
    <property type="entry name" value="Acetyl-CoA synthetase-like"/>
    <property type="match status" value="1"/>
</dbReference>
<evidence type="ECO:0000313" key="2">
    <source>
        <dbReference type="EMBL" id="EKC81651.1"/>
    </source>
</evidence>
<comment type="caution">
    <text evidence="2">The sequence shown here is derived from an EMBL/GenBank/DDBJ whole genome shotgun (WGS) entry which is preliminary data.</text>
</comment>
<dbReference type="InterPro" id="IPR042099">
    <property type="entry name" value="ANL_N_sf"/>
</dbReference>
<name>K1VC99_9ZZZZ</name>
<evidence type="ECO:0000259" key="1">
    <source>
        <dbReference type="Pfam" id="PF00501"/>
    </source>
</evidence>
<dbReference type="Gene3D" id="3.40.50.12780">
    <property type="entry name" value="N-terminal domain of ligase-like"/>
    <property type="match status" value="1"/>
</dbReference>
<protein>
    <submittedName>
        <fullName evidence="2">Long-chain-fatty-acid-CoA ligase</fullName>
    </submittedName>
</protein>
<dbReference type="Pfam" id="PF00501">
    <property type="entry name" value="AMP-binding"/>
    <property type="match status" value="1"/>
</dbReference>
<feature type="non-terminal residue" evidence="2">
    <location>
        <position position="85"/>
    </location>
</feature>
<gene>
    <name evidence="2" type="ORF">LEA_00122</name>
</gene>
<reference evidence="2" key="1">
    <citation type="journal article" date="2013" name="Environ. Microbiol.">
        <title>Microbiota from the distal guts of lean and obese adolescents exhibit partial functional redundancy besides clear differences in community structure.</title>
        <authorList>
            <person name="Ferrer M."/>
            <person name="Ruiz A."/>
            <person name="Lanza F."/>
            <person name="Haange S.B."/>
            <person name="Oberbach A."/>
            <person name="Till H."/>
            <person name="Bargiela R."/>
            <person name="Campoy C."/>
            <person name="Segura M.T."/>
            <person name="Richter M."/>
            <person name="von Bergen M."/>
            <person name="Seifert J."/>
            <person name="Suarez A."/>
        </authorList>
    </citation>
    <scope>NUCLEOTIDE SEQUENCE</scope>
</reference>
<feature type="domain" description="AMP-dependent synthetase/ligase" evidence="1">
    <location>
        <begin position="13"/>
        <end position="85"/>
    </location>
</feature>
<keyword evidence="2" id="KW-0436">Ligase</keyword>
<proteinExistence type="predicted"/>
<dbReference type="EMBL" id="AJWY01000091">
    <property type="protein sequence ID" value="EKC81651.1"/>
    <property type="molecule type" value="Genomic_DNA"/>
</dbReference>
<dbReference type="InterPro" id="IPR000873">
    <property type="entry name" value="AMP-dep_synth/lig_dom"/>
</dbReference>
<dbReference type="AlphaFoldDB" id="K1VC99"/>
<sequence>MLEENLIKIYEASFRENREMSALTDYFKNETFSYYEMAKEIAKLHLLFKKAGIKQGDKIALIGRNNPRWCITYIATITYGAVIVP</sequence>
<organism evidence="2">
    <name type="scientific">human gut metagenome</name>
    <dbReference type="NCBI Taxonomy" id="408170"/>
    <lineage>
        <taxon>unclassified sequences</taxon>
        <taxon>metagenomes</taxon>
        <taxon>organismal metagenomes</taxon>
    </lineage>
</organism>
<dbReference type="GO" id="GO:0016874">
    <property type="term" value="F:ligase activity"/>
    <property type="evidence" value="ECO:0007669"/>
    <property type="project" value="UniProtKB-KW"/>
</dbReference>
<accession>K1VC99</accession>